<proteinExistence type="predicted"/>
<evidence type="ECO:0000256" key="1">
    <source>
        <dbReference type="SAM" id="MobiDB-lite"/>
    </source>
</evidence>
<dbReference type="Proteomes" id="UP001151760">
    <property type="component" value="Unassembled WGS sequence"/>
</dbReference>
<name>A0ABQ5GZS5_9ASTR</name>
<evidence type="ECO:0000313" key="3">
    <source>
        <dbReference type="Proteomes" id="UP001151760"/>
    </source>
</evidence>
<sequence length="175" mass="19665">MSDDDVVDLTGDEDPTNEDGDIGVSVSLGDEIFSEGKNPKNQALVIVIILEMVVKQLELLEQRFAAIVGYREKMWGMRIDVEELGVLIVDCDESERLSRRCDHPYLGRVTYYGRSHGGRVLFNMMLSEPLVILRSCQPRLAFYIASVSAAVSPISMRLNSRSKRRACLSFCEQCV</sequence>
<feature type="region of interest" description="Disordered" evidence="1">
    <location>
        <begin position="1"/>
        <end position="21"/>
    </location>
</feature>
<organism evidence="2 3">
    <name type="scientific">Tanacetum coccineum</name>
    <dbReference type="NCBI Taxonomy" id="301880"/>
    <lineage>
        <taxon>Eukaryota</taxon>
        <taxon>Viridiplantae</taxon>
        <taxon>Streptophyta</taxon>
        <taxon>Embryophyta</taxon>
        <taxon>Tracheophyta</taxon>
        <taxon>Spermatophyta</taxon>
        <taxon>Magnoliopsida</taxon>
        <taxon>eudicotyledons</taxon>
        <taxon>Gunneridae</taxon>
        <taxon>Pentapetalae</taxon>
        <taxon>asterids</taxon>
        <taxon>campanulids</taxon>
        <taxon>Asterales</taxon>
        <taxon>Asteraceae</taxon>
        <taxon>Asteroideae</taxon>
        <taxon>Anthemideae</taxon>
        <taxon>Anthemidinae</taxon>
        <taxon>Tanacetum</taxon>
    </lineage>
</organism>
<accession>A0ABQ5GZS5</accession>
<keyword evidence="3" id="KW-1185">Reference proteome</keyword>
<dbReference type="EMBL" id="BQNB010019056">
    <property type="protein sequence ID" value="GJT81138.1"/>
    <property type="molecule type" value="Genomic_DNA"/>
</dbReference>
<reference evidence="2" key="2">
    <citation type="submission" date="2022-01" db="EMBL/GenBank/DDBJ databases">
        <authorList>
            <person name="Yamashiro T."/>
            <person name="Shiraishi A."/>
            <person name="Satake H."/>
            <person name="Nakayama K."/>
        </authorList>
    </citation>
    <scope>NUCLEOTIDE SEQUENCE</scope>
</reference>
<protein>
    <submittedName>
        <fullName evidence="2">Uncharacterized protein</fullName>
    </submittedName>
</protein>
<comment type="caution">
    <text evidence="2">The sequence shown here is derived from an EMBL/GenBank/DDBJ whole genome shotgun (WGS) entry which is preliminary data.</text>
</comment>
<gene>
    <name evidence="2" type="ORF">Tco_1055480</name>
</gene>
<evidence type="ECO:0000313" key="2">
    <source>
        <dbReference type="EMBL" id="GJT81138.1"/>
    </source>
</evidence>
<reference evidence="2" key="1">
    <citation type="journal article" date="2022" name="Int. J. Mol. Sci.">
        <title>Draft Genome of Tanacetum Coccineum: Genomic Comparison of Closely Related Tanacetum-Family Plants.</title>
        <authorList>
            <person name="Yamashiro T."/>
            <person name="Shiraishi A."/>
            <person name="Nakayama K."/>
            <person name="Satake H."/>
        </authorList>
    </citation>
    <scope>NUCLEOTIDE SEQUENCE</scope>
</reference>